<keyword evidence="2" id="KW-1185">Reference proteome</keyword>
<gene>
    <name evidence="1" type="ORF">RCO7_02534</name>
</gene>
<comment type="caution">
    <text evidence="1">The sequence shown here is derived from an EMBL/GenBank/DDBJ whole genome shotgun (WGS) entry which is preliminary data.</text>
</comment>
<sequence>MAVSKGLSRASETLWAKIKPRRQQNPPSAEICTAIWILSNPDLPVELREIIFKHDMESHIFAEMTPVSPLLEALRKQAKSSECTDTQRGLHQQCTEIWSRLSHFVSSLHDAKVLCMSLEPKKQTSLIKYIVIRTMLEEQAPSLGPFETLRPHTIILDTSHLHAGNVSSPRDLFHRIIPMAVAAGHLKRIILRTRFRMYEIVHASADTYLLEMHKDELDAYLGIEGRTEKVLATGRRGRRRRGEIAFEDWEWDVPVGHQLPTVQRELKKFYCPWTGARIQLNR</sequence>
<evidence type="ECO:0000313" key="1">
    <source>
        <dbReference type="EMBL" id="CZS89546.1"/>
    </source>
</evidence>
<dbReference type="Proteomes" id="UP000178129">
    <property type="component" value="Unassembled WGS sequence"/>
</dbReference>
<evidence type="ECO:0000313" key="2">
    <source>
        <dbReference type="Proteomes" id="UP000178129"/>
    </source>
</evidence>
<protein>
    <submittedName>
        <fullName evidence="1">Uncharacterized protein</fullName>
    </submittedName>
</protein>
<dbReference type="AlphaFoldDB" id="A0A1E1JUH5"/>
<organism evidence="1 2">
    <name type="scientific">Rhynchosporium graminicola</name>
    <dbReference type="NCBI Taxonomy" id="2792576"/>
    <lineage>
        <taxon>Eukaryota</taxon>
        <taxon>Fungi</taxon>
        <taxon>Dikarya</taxon>
        <taxon>Ascomycota</taxon>
        <taxon>Pezizomycotina</taxon>
        <taxon>Leotiomycetes</taxon>
        <taxon>Helotiales</taxon>
        <taxon>Ploettnerulaceae</taxon>
        <taxon>Rhynchosporium</taxon>
    </lineage>
</organism>
<dbReference type="EMBL" id="FJUW01000003">
    <property type="protein sequence ID" value="CZS89546.1"/>
    <property type="molecule type" value="Genomic_DNA"/>
</dbReference>
<accession>A0A1E1JUH5</accession>
<proteinExistence type="predicted"/>
<dbReference type="InParanoid" id="A0A1E1JUH5"/>
<reference evidence="2" key="1">
    <citation type="submission" date="2016-03" db="EMBL/GenBank/DDBJ databases">
        <authorList>
            <person name="Ploux O."/>
        </authorList>
    </citation>
    <scope>NUCLEOTIDE SEQUENCE [LARGE SCALE GENOMIC DNA]</scope>
    <source>
        <strain evidence="2">UK7</strain>
    </source>
</reference>
<name>A0A1E1JUH5_9HELO</name>